<dbReference type="EMBL" id="OZ037946">
    <property type="protein sequence ID" value="CAL1705755.1"/>
    <property type="molecule type" value="Genomic_DNA"/>
</dbReference>
<sequence>MTLSPTSISNILPPEFKLLSYKQIASLWSNYGHIYRLTLDVSSSTTPKPLILKAIHPPSNDDASESHLRKLLSYKVERWFYHHLAPRLRLSQIKVSKVYLTRQQLDSKNEDDGNLFLEDLSTEFPFPADGSLGKQPTLSILDWLAGFHGTFFTVHGREALELVPPPKEFEHASTSVKGVWRRGTYWYLDTRREELSEMNEEEYSWLMPWIAKVNNAIDKEILTYGTLLHGDVKGANILLNRNPYDSSRHSPARSRSHIAPVSEDLPLRAALYDFQYVGIGLSTLDLVYFIGTSIQSSLLSSSSEMNLLRHYHSALLTVIRDQTKAETNTSPYPFDVFLKHWELAIVDWYRFMAGWGFWGNDRWAEQRAKEIVKEWGADPTTAPA</sequence>
<proteinExistence type="predicted"/>
<evidence type="ECO:0000313" key="2">
    <source>
        <dbReference type="Proteomes" id="UP001497453"/>
    </source>
</evidence>
<dbReference type="PANTHER" id="PTHR11012:SF30">
    <property type="entry name" value="PROTEIN KINASE-LIKE DOMAIN-CONTAINING"/>
    <property type="match status" value="1"/>
</dbReference>
<dbReference type="Proteomes" id="UP001497453">
    <property type="component" value="Chromosome 3"/>
</dbReference>
<gene>
    <name evidence="1" type="ORF">GFSPODELE1_LOCUS5568</name>
</gene>
<name>A0ABP1DD03_9APHY</name>
<protein>
    <recommendedName>
        <fullName evidence="3">Aminoglycoside phosphotransferase domain-containing protein</fullName>
    </recommendedName>
</protein>
<organism evidence="1 2">
    <name type="scientific">Somion occarium</name>
    <dbReference type="NCBI Taxonomy" id="3059160"/>
    <lineage>
        <taxon>Eukaryota</taxon>
        <taxon>Fungi</taxon>
        <taxon>Dikarya</taxon>
        <taxon>Basidiomycota</taxon>
        <taxon>Agaricomycotina</taxon>
        <taxon>Agaricomycetes</taxon>
        <taxon>Polyporales</taxon>
        <taxon>Cerrenaceae</taxon>
        <taxon>Somion</taxon>
    </lineage>
</organism>
<evidence type="ECO:0000313" key="1">
    <source>
        <dbReference type="EMBL" id="CAL1705755.1"/>
    </source>
</evidence>
<evidence type="ECO:0008006" key="3">
    <source>
        <dbReference type="Google" id="ProtNLM"/>
    </source>
</evidence>
<dbReference type="PANTHER" id="PTHR11012">
    <property type="entry name" value="PROTEIN KINASE-LIKE DOMAIN-CONTAINING"/>
    <property type="match status" value="1"/>
</dbReference>
<dbReference type="Pfam" id="PF02958">
    <property type="entry name" value="EcKL"/>
    <property type="match status" value="2"/>
</dbReference>
<reference evidence="2" key="1">
    <citation type="submission" date="2024-04" db="EMBL/GenBank/DDBJ databases">
        <authorList>
            <person name="Shaw F."/>
            <person name="Minotto A."/>
        </authorList>
    </citation>
    <scope>NUCLEOTIDE SEQUENCE [LARGE SCALE GENOMIC DNA]</scope>
</reference>
<dbReference type="SUPFAM" id="SSF56112">
    <property type="entry name" value="Protein kinase-like (PK-like)"/>
    <property type="match status" value="1"/>
</dbReference>
<dbReference type="InterPro" id="IPR011009">
    <property type="entry name" value="Kinase-like_dom_sf"/>
</dbReference>
<accession>A0ABP1DD03</accession>
<dbReference type="InterPro" id="IPR004119">
    <property type="entry name" value="EcKL"/>
</dbReference>
<dbReference type="Gene3D" id="3.90.1200.10">
    <property type="match status" value="1"/>
</dbReference>
<keyword evidence="2" id="KW-1185">Reference proteome</keyword>